<name>A0ABP7FRZ8_9MICO</name>
<feature type="compositionally biased region" description="Acidic residues" evidence="1">
    <location>
        <begin position="205"/>
        <end position="214"/>
    </location>
</feature>
<dbReference type="EMBL" id="BAABAE010000003">
    <property type="protein sequence ID" value="GAA3746742.1"/>
    <property type="molecule type" value="Genomic_DNA"/>
</dbReference>
<dbReference type="CDD" id="cd07067">
    <property type="entry name" value="HP_PGM_like"/>
    <property type="match status" value="1"/>
</dbReference>
<dbReference type="InterPro" id="IPR001345">
    <property type="entry name" value="PG/BPGM_mutase_AS"/>
</dbReference>
<dbReference type="PROSITE" id="PS00175">
    <property type="entry name" value="PG_MUTASE"/>
    <property type="match status" value="1"/>
</dbReference>
<evidence type="ECO:0000313" key="3">
    <source>
        <dbReference type="Proteomes" id="UP001501004"/>
    </source>
</evidence>
<keyword evidence="3" id="KW-1185">Reference proteome</keyword>
<dbReference type="SMART" id="SM00855">
    <property type="entry name" value="PGAM"/>
    <property type="match status" value="1"/>
</dbReference>
<feature type="region of interest" description="Disordered" evidence="1">
    <location>
        <begin position="197"/>
        <end position="233"/>
    </location>
</feature>
<dbReference type="PANTHER" id="PTHR48100">
    <property type="entry name" value="BROAD-SPECIFICITY PHOSPHATASE YOR283W-RELATED"/>
    <property type="match status" value="1"/>
</dbReference>
<evidence type="ECO:0000313" key="2">
    <source>
        <dbReference type="EMBL" id="GAA3746742.1"/>
    </source>
</evidence>
<protein>
    <submittedName>
        <fullName evidence="2">Histidine phosphatase family protein</fullName>
    </submittedName>
</protein>
<dbReference type="RefSeq" id="WP_344756759.1">
    <property type="nucleotide sequence ID" value="NZ_BAABAE010000003.1"/>
</dbReference>
<proteinExistence type="predicted"/>
<dbReference type="InterPro" id="IPR029033">
    <property type="entry name" value="His_PPase_superfam"/>
</dbReference>
<dbReference type="SUPFAM" id="SSF53254">
    <property type="entry name" value="Phosphoglycerate mutase-like"/>
    <property type="match status" value="1"/>
</dbReference>
<sequence length="233" mass="24253">MRLLLIRHGQTPGNVLGQLDTAYPGPGLTALGLEQAAGLAAALKDQPIDALYASTLLRTQLTAEPLSRTRGLEVGVRPGLHEIEAGSLESRSDRDSIRQYLETVYAWGLGDLGTAMPGGPDGHAFFGRFDEDIATIAGSGAQAAAVVSHGAAIRVWVSSRARNISPSFGAENPLDNTGIVVLDGGPTEGWTLTTWAGTPVGGPDLVDEDAEDPTGETLSEAVESAPELSRDSK</sequence>
<dbReference type="Proteomes" id="UP001501004">
    <property type="component" value="Unassembled WGS sequence"/>
</dbReference>
<reference evidence="3" key="1">
    <citation type="journal article" date="2019" name="Int. J. Syst. Evol. Microbiol.">
        <title>The Global Catalogue of Microorganisms (GCM) 10K type strain sequencing project: providing services to taxonomists for standard genome sequencing and annotation.</title>
        <authorList>
            <consortium name="The Broad Institute Genomics Platform"/>
            <consortium name="The Broad Institute Genome Sequencing Center for Infectious Disease"/>
            <person name="Wu L."/>
            <person name="Ma J."/>
        </authorList>
    </citation>
    <scope>NUCLEOTIDE SEQUENCE [LARGE SCALE GENOMIC DNA]</scope>
    <source>
        <strain evidence="3">JCM 16949</strain>
    </source>
</reference>
<dbReference type="InterPro" id="IPR050275">
    <property type="entry name" value="PGM_Phosphatase"/>
</dbReference>
<evidence type="ECO:0000256" key="1">
    <source>
        <dbReference type="SAM" id="MobiDB-lite"/>
    </source>
</evidence>
<dbReference type="Pfam" id="PF00300">
    <property type="entry name" value="His_Phos_1"/>
    <property type="match status" value="1"/>
</dbReference>
<organism evidence="2 3">
    <name type="scientific">Leifsonella bigeumensis</name>
    <dbReference type="NCBI Taxonomy" id="433643"/>
    <lineage>
        <taxon>Bacteria</taxon>
        <taxon>Bacillati</taxon>
        <taxon>Actinomycetota</taxon>
        <taxon>Actinomycetes</taxon>
        <taxon>Micrococcales</taxon>
        <taxon>Microbacteriaceae</taxon>
        <taxon>Leifsonella</taxon>
    </lineage>
</organism>
<gene>
    <name evidence="2" type="ORF">GCM10022239_22860</name>
</gene>
<dbReference type="PANTHER" id="PTHR48100:SF58">
    <property type="entry name" value="PE-PGRS FAMILY PROTEIN PE_PGRS11"/>
    <property type="match status" value="1"/>
</dbReference>
<dbReference type="InterPro" id="IPR013078">
    <property type="entry name" value="His_Pase_superF_clade-1"/>
</dbReference>
<comment type="caution">
    <text evidence="2">The sequence shown here is derived from an EMBL/GenBank/DDBJ whole genome shotgun (WGS) entry which is preliminary data.</text>
</comment>
<accession>A0ABP7FRZ8</accession>
<dbReference type="Gene3D" id="3.40.50.1240">
    <property type="entry name" value="Phosphoglycerate mutase-like"/>
    <property type="match status" value="1"/>
</dbReference>